<sequence length="272" mass="31250">MTAGNEYKEIKGKIAMKYFVEEGSVVREIWGKADTILFIFAGASAEFALNKAVDWLYFTGKLPSDPLERLFSTVDYARQIVFSEYHDALRAIDVITAIHRGVEEKRGAQIPDSAYRDVLFMLIDYSVRSFEVLERKLTGTEKAEIFEVFYQVGARMGIRGLPENYENWEIMRAEHLHKNLVASTFTADLFQQYRKHLGVSRYLLLKEVQALVVPREVRKMLKLGRIPFLLPVLAGYKLARIFNVAAGFRNIILPKAYKTRILNLDLQPAEAY</sequence>
<accession>A0A916J7S1</accession>
<name>A0A916J7S1_9BACT</name>
<dbReference type="GO" id="GO:0016491">
    <property type="term" value="F:oxidoreductase activity"/>
    <property type="evidence" value="ECO:0007669"/>
    <property type="project" value="InterPro"/>
</dbReference>
<gene>
    <name evidence="2" type="ORF">DYBT9275_00070</name>
</gene>
<protein>
    <recommendedName>
        <fullName evidence="1">ER-bound oxygenase mpaB/mpaB'/Rubber oxygenase catalytic domain-containing protein</fullName>
    </recommendedName>
</protein>
<proteinExistence type="predicted"/>
<comment type="caution">
    <text evidence="2">The sequence shown here is derived from an EMBL/GenBank/DDBJ whole genome shotgun (WGS) entry which is preliminary data.</text>
</comment>
<keyword evidence="3" id="KW-1185">Reference proteome</keyword>
<evidence type="ECO:0000313" key="2">
    <source>
        <dbReference type="EMBL" id="CAG4988385.1"/>
    </source>
</evidence>
<evidence type="ECO:0000259" key="1">
    <source>
        <dbReference type="Pfam" id="PF09995"/>
    </source>
</evidence>
<dbReference type="Pfam" id="PF09995">
    <property type="entry name" value="MPAB_Lcp_cat"/>
    <property type="match status" value="1"/>
</dbReference>
<dbReference type="EMBL" id="CAJRAF010000001">
    <property type="protein sequence ID" value="CAG4988385.1"/>
    <property type="molecule type" value="Genomic_DNA"/>
</dbReference>
<dbReference type="AlphaFoldDB" id="A0A916J7S1"/>
<organism evidence="2 3">
    <name type="scientific">Dyadobacter helix</name>
    <dbReference type="NCBI Taxonomy" id="2822344"/>
    <lineage>
        <taxon>Bacteria</taxon>
        <taxon>Pseudomonadati</taxon>
        <taxon>Bacteroidota</taxon>
        <taxon>Cytophagia</taxon>
        <taxon>Cytophagales</taxon>
        <taxon>Spirosomataceae</taxon>
        <taxon>Dyadobacter</taxon>
    </lineage>
</organism>
<feature type="domain" description="ER-bound oxygenase mpaB/mpaB'/Rubber oxygenase catalytic" evidence="1">
    <location>
        <begin position="61"/>
        <end position="224"/>
    </location>
</feature>
<reference evidence="2" key="1">
    <citation type="submission" date="2021-04" db="EMBL/GenBank/DDBJ databases">
        <authorList>
            <person name="Rodrigo-Torres L."/>
            <person name="Arahal R. D."/>
            <person name="Lucena T."/>
        </authorList>
    </citation>
    <scope>NUCLEOTIDE SEQUENCE</scope>
    <source>
        <strain evidence="2">CECT 9275</strain>
    </source>
</reference>
<dbReference type="InterPro" id="IPR018713">
    <property type="entry name" value="MPAB/Lcp_cat_dom"/>
</dbReference>
<dbReference type="Proteomes" id="UP000680038">
    <property type="component" value="Unassembled WGS sequence"/>
</dbReference>
<evidence type="ECO:0000313" key="3">
    <source>
        <dbReference type="Proteomes" id="UP000680038"/>
    </source>
</evidence>